<dbReference type="AlphaFoldDB" id="A0A401Q0K6"/>
<organism evidence="1 2">
    <name type="scientific">Scyliorhinus torazame</name>
    <name type="common">Cloudy catshark</name>
    <name type="synonym">Catulus torazame</name>
    <dbReference type="NCBI Taxonomy" id="75743"/>
    <lineage>
        <taxon>Eukaryota</taxon>
        <taxon>Metazoa</taxon>
        <taxon>Chordata</taxon>
        <taxon>Craniata</taxon>
        <taxon>Vertebrata</taxon>
        <taxon>Chondrichthyes</taxon>
        <taxon>Elasmobranchii</taxon>
        <taxon>Galeomorphii</taxon>
        <taxon>Galeoidea</taxon>
        <taxon>Carcharhiniformes</taxon>
        <taxon>Scyliorhinidae</taxon>
        <taxon>Scyliorhinus</taxon>
    </lineage>
</organism>
<comment type="caution">
    <text evidence="1">The sequence shown here is derived from an EMBL/GenBank/DDBJ whole genome shotgun (WGS) entry which is preliminary data.</text>
</comment>
<evidence type="ECO:0000313" key="1">
    <source>
        <dbReference type="EMBL" id="GCB78823.1"/>
    </source>
</evidence>
<reference evidence="1 2" key="1">
    <citation type="journal article" date="2018" name="Nat. Ecol. Evol.">
        <title>Shark genomes provide insights into elasmobranch evolution and the origin of vertebrates.</title>
        <authorList>
            <person name="Hara Y"/>
            <person name="Yamaguchi K"/>
            <person name="Onimaru K"/>
            <person name="Kadota M"/>
            <person name="Koyanagi M"/>
            <person name="Keeley SD"/>
            <person name="Tatsumi K"/>
            <person name="Tanaka K"/>
            <person name="Motone F"/>
            <person name="Kageyama Y"/>
            <person name="Nozu R"/>
            <person name="Adachi N"/>
            <person name="Nishimura O"/>
            <person name="Nakagawa R"/>
            <person name="Tanegashima C"/>
            <person name="Kiyatake I"/>
            <person name="Matsumoto R"/>
            <person name="Murakumo K"/>
            <person name="Nishida K"/>
            <person name="Terakita A"/>
            <person name="Kuratani S"/>
            <person name="Sato K"/>
            <person name="Hyodo S Kuraku.S."/>
        </authorList>
    </citation>
    <scope>NUCLEOTIDE SEQUENCE [LARGE SCALE GENOMIC DNA]</scope>
</reference>
<keyword evidence="2" id="KW-1185">Reference proteome</keyword>
<dbReference type="Proteomes" id="UP000288216">
    <property type="component" value="Unassembled WGS sequence"/>
</dbReference>
<gene>
    <name evidence="1" type="ORF">scyTo_0020715</name>
</gene>
<proteinExistence type="predicted"/>
<name>A0A401Q0K6_SCYTO</name>
<sequence length="108" mass="12594">MESQKLSKRQLEHLRLEMIKKDEDLSRRWDEIGEEADDVMGLENSLNTGENMVLKAPELNMVTRLQATWFYLKQPEKIYQISLCYGACCGNIQSPPEETRDQVSKLLF</sequence>
<accession>A0A401Q0K6</accession>
<evidence type="ECO:0000313" key="2">
    <source>
        <dbReference type="Proteomes" id="UP000288216"/>
    </source>
</evidence>
<dbReference type="EMBL" id="BFAA01017157">
    <property type="protein sequence ID" value="GCB78823.1"/>
    <property type="molecule type" value="Genomic_DNA"/>
</dbReference>
<protein>
    <submittedName>
        <fullName evidence="1">Uncharacterized protein</fullName>
    </submittedName>
</protein>